<keyword evidence="14" id="KW-1185">Reference proteome</keyword>
<dbReference type="PANTHER" id="PTHR13285:SF18">
    <property type="entry name" value="PROTEIN-CYSTEINE N-PALMITOYLTRANSFERASE RASP"/>
    <property type="match status" value="1"/>
</dbReference>
<reference evidence="13 14" key="1">
    <citation type="submission" date="2024-02" db="EMBL/GenBank/DDBJ databases">
        <title>Genome analysis and characterization of Microbaculum marinisediminis sp. nov., isolated from marine sediment.</title>
        <authorList>
            <person name="Du Z.-J."/>
            <person name="Ye Y.-Q."/>
            <person name="Zhang Z.-R."/>
            <person name="Yuan S.-M."/>
            <person name="Zhang X.-Y."/>
        </authorList>
    </citation>
    <scope>NUCLEOTIDE SEQUENCE [LARGE SCALE GENOMIC DNA]</scope>
    <source>
        <strain evidence="13 14">SDUM1044001</strain>
    </source>
</reference>
<keyword evidence="8 12" id="KW-1133">Transmembrane helix</keyword>
<dbReference type="PIRSF" id="PIRSF500217">
    <property type="entry name" value="AlgI"/>
    <property type="match status" value="1"/>
</dbReference>
<feature type="transmembrane region" description="Helical" evidence="12">
    <location>
        <begin position="371"/>
        <end position="393"/>
    </location>
</feature>
<dbReference type="InterPro" id="IPR051085">
    <property type="entry name" value="MB_O-acyltransferase"/>
</dbReference>
<evidence type="ECO:0000313" key="13">
    <source>
        <dbReference type="EMBL" id="MEJ8572814.1"/>
    </source>
</evidence>
<comment type="caution">
    <text evidence="13">The sequence shown here is derived from an EMBL/GenBank/DDBJ whole genome shotgun (WGS) entry which is preliminary data.</text>
</comment>
<keyword evidence="7" id="KW-0016">Alginate biosynthesis</keyword>
<dbReference type="GO" id="GO:0005886">
    <property type="term" value="C:plasma membrane"/>
    <property type="evidence" value="ECO:0007669"/>
    <property type="project" value="UniProtKB-SubCell"/>
</dbReference>
<protein>
    <recommendedName>
        <fullName evidence="4">Probable alginate O-acetylase AlgI</fullName>
    </recommendedName>
    <alternativeName>
        <fullName evidence="10">Alginate biosynthesis protein AlgI</fullName>
    </alternativeName>
</protein>
<evidence type="ECO:0000256" key="4">
    <source>
        <dbReference type="ARBA" id="ARBA00016084"/>
    </source>
</evidence>
<comment type="pathway">
    <text evidence="2">Glycan biosynthesis; alginate biosynthesis.</text>
</comment>
<evidence type="ECO:0000256" key="9">
    <source>
        <dbReference type="ARBA" id="ARBA00023136"/>
    </source>
</evidence>
<evidence type="ECO:0000256" key="8">
    <source>
        <dbReference type="ARBA" id="ARBA00022989"/>
    </source>
</evidence>
<dbReference type="GO" id="GO:0042121">
    <property type="term" value="P:alginic acid biosynthetic process"/>
    <property type="evidence" value="ECO:0007669"/>
    <property type="project" value="UniProtKB-KW"/>
</dbReference>
<name>A0AAW9RTT0_9HYPH</name>
<evidence type="ECO:0000256" key="11">
    <source>
        <dbReference type="PIRNR" id="PIRNR016636"/>
    </source>
</evidence>
<feature type="transmembrane region" description="Helical" evidence="12">
    <location>
        <begin position="457"/>
        <end position="474"/>
    </location>
</feature>
<feature type="transmembrane region" description="Helical" evidence="12">
    <location>
        <begin position="149"/>
        <end position="171"/>
    </location>
</feature>
<accession>A0AAW9RTT0</accession>
<evidence type="ECO:0000313" key="14">
    <source>
        <dbReference type="Proteomes" id="UP001378188"/>
    </source>
</evidence>
<keyword evidence="11 13" id="KW-0808">Transferase</keyword>
<comment type="subcellular location">
    <subcellularLocation>
        <location evidence="1">Cell membrane</location>
        <topology evidence="1">Multi-pass membrane protein</topology>
    </subcellularLocation>
</comment>
<keyword evidence="6 12" id="KW-0812">Transmembrane</keyword>
<evidence type="ECO:0000256" key="10">
    <source>
        <dbReference type="ARBA" id="ARBA00031030"/>
    </source>
</evidence>
<feature type="transmembrane region" description="Helical" evidence="12">
    <location>
        <begin position="414"/>
        <end position="437"/>
    </location>
</feature>
<feature type="transmembrane region" description="Helical" evidence="12">
    <location>
        <begin position="233"/>
        <end position="260"/>
    </location>
</feature>
<dbReference type="EMBL" id="JAZHOF010000006">
    <property type="protein sequence ID" value="MEJ8572814.1"/>
    <property type="molecule type" value="Genomic_DNA"/>
</dbReference>
<sequence length="485" mass="54323">MLFNSLTFILFLAIVVVVYWLLPIRARLYIILASSLLFYGFWRFDFIPLLLFSAMADYLLALALDRRSGSSRRALLVVSICINLGVLAVFKYLLFFADSAGSIASLIGYEFSSLDLNIILPLGISFYIFQTMSYTIDVYRGSYPVERDLLRYLCFVTFFPQLVAGPILRAGDLIPQFSEPRRCNLQFLSDGIRRILMGLFLKVVLADQIAGIVDTGYSRDPGGLTGFDVWTLAFLFGFQIYFDFAGYSHIAIGAASLLGIRLPENFNYPYTATSPREFWQRWHISLSTWIRDYVYLPILRGSRTSSAGGWDVAENQNGTGRSARTFSLYGTWALMGLWHGAAWTFVVWGLYHAVLVHAYRLISAVLPNSSARLVGVLGWAVTTALVMAAWIPFRAQGGAHAMAMWVKLVDPRAYGGLTLAPDSYLVAALMLGAVLLARPIRYGLVTRLGHHPVVATVVYTGFYTVVIAGCLLFLRQTHQFVYFQF</sequence>
<dbReference type="PANTHER" id="PTHR13285">
    <property type="entry name" value="ACYLTRANSFERASE"/>
    <property type="match status" value="1"/>
</dbReference>
<evidence type="ECO:0000256" key="3">
    <source>
        <dbReference type="ARBA" id="ARBA00010323"/>
    </source>
</evidence>
<keyword evidence="5 11" id="KW-1003">Cell membrane</keyword>
<dbReference type="RefSeq" id="WP_340330516.1">
    <property type="nucleotide sequence ID" value="NZ_JAZHOF010000006.1"/>
</dbReference>
<feature type="transmembrane region" description="Helical" evidence="12">
    <location>
        <begin position="106"/>
        <end position="129"/>
    </location>
</feature>
<evidence type="ECO:0000256" key="5">
    <source>
        <dbReference type="ARBA" id="ARBA00022475"/>
    </source>
</evidence>
<proteinExistence type="inferred from homology"/>
<keyword evidence="11 13" id="KW-0012">Acyltransferase</keyword>
<dbReference type="InterPro" id="IPR024194">
    <property type="entry name" value="Ac/AlaTfrase_AlgI/DltB"/>
</dbReference>
<feature type="transmembrane region" description="Helical" evidence="12">
    <location>
        <begin position="74"/>
        <end position="94"/>
    </location>
</feature>
<feature type="transmembrane region" description="Helical" evidence="12">
    <location>
        <begin position="29"/>
        <end position="54"/>
    </location>
</feature>
<feature type="transmembrane region" description="Helical" evidence="12">
    <location>
        <begin position="6"/>
        <end position="22"/>
    </location>
</feature>
<evidence type="ECO:0000256" key="12">
    <source>
        <dbReference type="SAM" id="Phobius"/>
    </source>
</evidence>
<evidence type="ECO:0000256" key="1">
    <source>
        <dbReference type="ARBA" id="ARBA00004651"/>
    </source>
</evidence>
<dbReference type="AlphaFoldDB" id="A0AAW9RTT0"/>
<comment type="similarity">
    <text evidence="3 11">Belongs to the membrane-bound acyltransferase family.</text>
</comment>
<dbReference type="PIRSF" id="PIRSF016636">
    <property type="entry name" value="AlgI_DltB"/>
    <property type="match status" value="1"/>
</dbReference>
<evidence type="ECO:0000256" key="6">
    <source>
        <dbReference type="ARBA" id="ARBA00022692"/>
    </source>
</evidence>
<keyword evidence="9 11" id="KW-0472">Membrane</keyword>
<evidence type="ECO:0000256" key="7">
    <source>
        <dbReference type="ARBA" id="ARBA00022841"/>
    </source>
</evidence>
<dbReference type="GO" id="GO:0016746">
    <property type="term" value="F:acyltransferase activity"/>
    <property type="evidence" value="ECO:0007669"/>
    <property type="project" value="UniProtKB-KW"/>
</dbReference>
<dbReference type="InterPro" id="IPR028362">
    <property type="entry name" value="AlgI"/>
</dbReference>
<feature type="transmembrane region" description="Helical" evidence="12">
    <location>
        <begin position="326"/>
        <end position="351"/>
    </location>
</feature>
<gene>
    <name evidence="13" type="ORF">V3328_15090</name>
</gene>
<dbReference type="InterPro" id="IPR004299">
    <property type="entry name" value="MBOAT_fam"/>
</dbReference>
<dbReference type="Pfam" id="PF03062">
    <property type="entry name" value="MBOAT"/>
    <property type="match status" value="1"/>
</dbReference>
<organism evidence="13 14">
    <name type="scientific">Microbaculum marinum</name>
    <dbReference type="NCBI Taxonomy" id="1764581"/>
    <lineage>
        <taxon>Bacteria</taxon>
        <taxon>Pseudomonadati</taxon>
        <taxon>Pseudomonadota</taxon>
        <taxon>Alphaproteobacteria</taxon>
        <taxon>Hyphomicrobiales</taxon>
        <taxon>Tepidamorphaceae</taxon>
        <taxon>Microbaculum</taxon>
    </lineage>
</organism>
<dbReference type="Proteomes" id="UP001378188">
    <property type="component" value="Unassembled WGS sequence"/>
</dbReference>
<evidence type="ECO:0000256" key="2">
    <source>
        <dbReference type="ARBA" id="ARBA00005182"/>
    </source>
</evidence>